<gene>
    <name evidence="2" type="ORF">DPMN_042071</name>
</gene>
<organism evidence="2 3">
    <name type="scientific">Dreissena polymorpha</name>
    <name type="common">Zebra mussel</name>
    <name type="synonym">Mytilus polymorpha</name>
    <dbReference type="NCBI Taxonomy" id="45954"/>
    <lineage>
        <taxon>Eukaryota</taxon>
        <taxon>Metazoa</taxon>
        <taxon>Spiralia</taxon>
        <taxon>Lophotrochozoa</taxon>
        <taxon>Mollusca</taxon>
        <taxon>Bivalvia</taxon>
        <taxon>Autobranchia</taxon>
        <taxon>Heteroconchia</taxon>
        <taxon>Euheterodonta</taxon>
        <taxon>Imparidentia</taxon>
        <taxon>Neoheterodontei</taxon>
        <taxon>Myida</taxon>
        <taxon>Dreissenoidea</taxon>
        <taxon>Dreissenidae</taxon>
        <taxon>Dreissena</taxon>
    </lineage>
</organism>
<dbReference type="AlphaFoldDB" id="A0A9D4HYG0"/>
<evidence type="ECO:0000256" key="1">
    <source>
        <dbReference type="SAM" id="SignalP"/>
    </source>
</evidence>
<comment type="caution">
    <text evidence="2">The sequence shown here is derived from an EMBL/GenBank/DDBJ whole genome shotgun (WGS) entry which is preliminary data.</text>
</comment>
<evidence type="ECO:0000313" key="3">
    <source>
        <dbReference type="Proteomes" id="UP000828390"/>
    </source>
</evidence>
<name>A0A9D4HYG0_DREPO</name>
<reference evidence="2" key="2">
    <citation type="submission" date="2020-11" db="EMBL/GenBank/DDBJ databases">
        <authorList>
            <person name="McCartney M.A."/>
            <person name="Auch B."/>
            <person name="Kono T."/>
            <person name="Mallez S."/>
            <person name="Becker A."/>
            <person name="Gohl D.M."/>
            <person name="Silverstein K.A.T."/>
            <person name="Koren S."/>
            <person name="Bechman K.B."/>
            <person name="Herman A."/>
            <person name="Abrahante J.E."/>
            <person name="Garbe J."/>
        </authorList>
    </citation>
    <scope>NUCLEOTIDE SEQUENCE</scope>
    <source>
        <strain evidence="2">Duluth1</strain>
        <tissue evidence="2">Whole animal</tissue>
    </source>
</reference>
<keyword evidence="3" id="KW-1185">Reference proteome</keyword>
<feature type="signal peptide" evidence="1">
    <location>
        <begin position="1"/>
        <end position="21"/>
    </location>
</feature>
<evidence type="ECO:0000313" key="2">
    <source>
        <dbReference type="EMBL" id="KAH3735536.1"/>
    </source>
</evidence>
<dbReference type="EMBL" id="JAIWYP010000011">
    <property type="protein sequence ID" value="KAH3735536.1"/>
    <property type="molecule type" value="Genomic_DNA"/>
</dbReference>
<dbReference type="OrthoDB" id="10015561at2759"/>
<accession>A0A9D4HYG0</accession>
<dbReference type="Proteomes" id="UP000828390">
    <property type="component" value="Unassembled WGS sequence"/>
</dbReference>
<keyword evidence="1" id="KW-0732">Signal</keyword>
<feature type="chain" id="PRO_5038680589" evidence="1">
    <location>
        <begin position="22"/>
        <end position="212"/>
    </location>
</feature>
<protein>
    <submittedName>
        <fullName evidence="2">Uncharacterized protein</fullName>
    </submittedName>
</protein>
<reference evidence="2" key="1">
    <citation type="journal article" date="2019" name="bioRxiv">
        <title>The Genome of the Zebra Mussel, Dreissena polymorpha: A Resource for Invasive Species Research.</title>
        <authorList>
            <person name="McCartney M.A."/>
            <person name="Auch B."/>
            <person name="Kono T."/>
            <person name="Mallez S."/>
            <person name="Zhang Y."/>
            <person name="Obille A."/>
            <person name="Becker A."/>
            <person name="Abrahante J.E."/>
            <person name="Garbe J."/>
            <person name="Badalamenti J.P."/>
            <person name="Herman A."/>
            <person name="Mangelson H."/>
            <person name="Liachko I."/>
            <person name="Sullivan S."/>
            <person name="Sone E.D."/>
            <person name="Koren S."/>
            <person name="Silverstein K.A.T."/>
            <person name="Beckman K.B."/>
            <person name="Gohl D.M."/>
        </authorList>
    </citation>
    <scope>NUCLEOTIDE SEQUENCE</scope>
    <source>
        <strain evidence="2">Duluth1</strain>
        <tissue evidence="2">Whole animal</tissue>
    </source>
</reference>
<sequence>MHSCLEYVIALVATCFGMSRGVPPPPTWPELYKSCVNVATSREFIKAGWYVDTENRRMRLDSYGIPQGMNASTAELLQYYLSQVEDDDYACEQYGPPIYIFIYRYDLGKMLSIFPAPDPPYRSCRISTLYNKFPSSPLAPEVEFVEESRDNITSFYHWRSEFFLFTIDYLFHVSNGLPYKLIVNEDENLFLSISQHDVTADTFQPPAHVVCT</sequence>
<proteinExistence type="predicted"/>